<comment type="caution">
    <text evidence="1">The sequence shown here is derived from an EMBL/GenBank/DDBJ whole genome shotgun (WGS) entry which is preliminary data.</text>
</comment>
<keyword evidence="2" id="KW-1185">Reference proteome</keyword>
<organism evidence="1 2">
    <name type="scientific">Streptomyces carpinensis</name>
    <dbReference type="NCBI Taxonomy" id="66369"/>
    <lineage>
        <taxon>Bacteria</taxon>
        <taxon>Bacillati</taxon>
        <taxon>Actinomycetota</taxon>
        <taxon>Actinomycetes</taxon>
        <taxon>Kitasatosporales</taxon>
        <taxon>Streptomycetaceae</taxon>
        <taxon>Streptomyces</taxon>
    </lineage>
</organism>
<name>A0ABV1W0H3_9ACTN</name>
<proteinExistence type="predicted"/>
<evidence type="ECO:0000313" key="2">
    <source>
        <dbReference type="Proteomes" id="UP001458415"/>
    </source>
</evidence>
<dbReference type="EMBL" id="JBEPCU010000102">
    <property type="protein sequence ID" value="MER6977208.1"/>
    <property type="molecule type" value="Genomic_DNA"/>
</dbReference>
<gene>
    <name evidence="1" type="ORF">ABT317_09300</name>
</gene>
<protein>
    <submittedName>
        <fullName evidence="1">ParB N-terminal domain-containing protein</fullName>
    </submittedName>
</protein>
<evidence type="ECO:0000313" key="1">
    <source>
        <dbReference type="EMBL" id="MER6977208.1"/>
    </source>
</evidence>
<accession>A0ABV1W0H3</accession>
<dbReference type="Gene3D" id="3.90.1530.10">
    <property type="entry name" value="Conserved hypothetical protein from pyrococcus furiosus pfu- 392566-001, ParB domain"/>
    <property type="match status" value="1"/>
</dbReference>
<dbReference type="SUPFAM" id="SSF110849">
    <property type="entry name" value="ParB/Sulfiredoxin"/>
    <property type="match status" value="1"/>
</dbReference>
<sequence length="302" mass="33431">MKVEIKRGDPRSLKLLDLNARYMRHEQFQQLVSNVRKDEVLTSTPFVWRDTATGDGHVLSGNHRVKAAIEAGLEEIIWLESSDPLTEEERIAIQISHNSIAGEDDLAILKTLYERITDLNLREYAGLDDATLENLAELDSPSISEANLTFQTLAIVFLPDDLKDAQNTIRDAIALASSADAVWIAQLRQYDQLMAGLDLASKSYDVTNVATAFGVILESFNSHADEITDGWFNRDTGEPRHHGMAPLLTLFHTDAMPAASAAVVERALQAAVARGDIPAEHRHKALELWAGTYLDQPEQAHA</sequence>
<reference evidence="1 2" key="1">
    <citation type="submission" date="2024-06" db="EMBL/GenBank/DDBJ databases">
        <title>The Natural Products Discovery Center: Release of the First 8490 Sequenced Strains for Exploring Actinobacteria Biosynthetic Diversity.</title>
        <authorList>
            <person name="Kalkreuter E."/>
            <person name="Kautsar S.A."/>
            <person name="Yang D."/>
            <person name="Bader C.D."/>
            <person name="Teijaro C.N."/>
            <person name="Fluegel L."/>
            <person name="Davis C.M."/>
            <person name="Simpson J.R."/>
            <person name="Lauterbach L."/>
            <person name="Steele A.D."/>
            <person name="Gui C."/>
            <person name="Meng S."/>
            <person name="Li G."/>
            <person name="Viehrig K."/>
            <person name="Ye F."/>
            <person name="Su P."/>
            <person name="Kiefer A.F."/>
            <person name="Nichols A."/>
            <person name="Cepeda A.J."/>
            <person name="Yan W."/>
            <person name="Fan B."/>
            <person name="Jiang Y."/>
            <person name="Adhikari A."/>
            <person name="Zheng C.-J."/>
            <person name="Schuster L."/>
            <person name="Cowan T.M."/>
            <person name="Smanski M.J."/>
            <person name="Chevrette M.G."/>
            <person name="De Carvalho L.P.S."/>
            <person name="Shen B."/>
        </authorList>
    </citation>
    <scope>NUCLEOTIDE SEQUENCE [LARGE SCALE GENOMIC DNA]</scope>
    <source>
        <strain evidence="1 2">NPDC000634</strain>
    </source>
</reference>
<dbReference type="RefSeq" id="WP_086728068.1">
    <property type="nucleotide sequence ID" value="NZ_MUBM01000214.1"/>
</dbReference>
<dbReference type="Proteomes" id="UP001458415">
    <property type="component" value="Unassembled WGS sequence"/>
</dbReference>
<dbReference type="InterPro" id="IPR036086">
    <property type="entry name" value="ParB/Sulfiredoxin_sf"/>
</dbReference>